<name>A0ABR2VKT0_9FUNG</name>
<feature type="domain" description="Hexokinase C-terminal" evidence="13">
    <location>
        <begin position="214"/>
        <end position="250"/>
    </location>
</feature>
<comment type="pathway">
    <text evidence="1">Carbohydrate degradation; glycolysis; D-glyceraldehyde 3-phosphate and glycerone phosphate from D-glucose: step 1/4.</text>
</comment>
<evidence type="ECO:0000256" key="3">
    <source>
        <dbReference type="ARBA" id="ARBA00009225"/>
    </source>
</evidence>
<evidence type="ECO:0000256" key="8">
    <source>
        <dbReference type="ARBA" id="ARBA00023152"/>
    </source>
</evidence>
<dbReference type="PROSITE" id="PS00378">
    <property type="entry name" value="HEXOKINASE_1"/>
    <property type="match status" value="1"/>
</dbReference>
<dbReference type="Gene3D" id="1.10.287.1250">
    <property type="match status" value="1"/>
</dbReference>
<dbReference type="Proteomes" id="UP001479436">
    <property type="component" value="Unassembled WGS sequence"/>
</dbReference>
<evidence type="ECO:0000256" key="2">
    <source>
        <dbReference type="ARBA" id="ARBA00005028"/>
    </source>
</evidence>
<gene>
    <name evidence="14" type="ORF">K7432_017084</name>
</gene>
<evidence type="ECO:0000256" key="1">
    <source>
        <dbReference type="ARBA" id="ARBA00004888"/>
    </source>
</evidence>
<protein>
    <recommendedName>
        <fullName evidence="11">Phosphotransferase</fullName>
        <ecNumber evidence="11">2.7.1.-</ecNumber>
    </recommendedName>
</protein>
<evidence type="ECO:0000256" key="10">
    <source>
        <dbReference type="ARBA" id="ARBA00047905"/>
    </source>
</evidence>
<keyword evidence="15" id="KW-1185">Reference proteome</keyword>
<evidence type="ECO:0000256" key="4">
    <source>
        <dbReference type="ARBA" id="ARBA00022679"/>
    </source>
</evidence>
<comment type="similarity">
    <text evidence="3 11">Belongs to the hexokinase family.</text>
</comment>
<dbReference type="EMBL" id="JASJQH010010203">
    <property type="protein sequence ID" value="KAK9674625.1"/>
    <property type="molecule type" value="Genomic_DNA"/>
</dbReference>
<evidence type="ECO:0000313" key="15">
    <source>
        <dbReference type="Proteomes" id="UP001479436"/>
    </source>
</evidence>
<dbReference type="PANTHER" id="PTHR19443">
    <property type="entry name" value="HEXOKINASE"/>
    <property type="match status" value="1"/>
</dbReference>
<keyword evidence="6 11" id="KW-0418">Kinase</keyword>
<dbReference type="InterPro" id="IPR043129">
    <property type="entry name" value="ATPase_NBD"/>
</dbReference>
<dbReference type="InterPro" id="IPR001312">
    <property type="entry name" value="Hexokinase"/>
</dbReference>
<dbReference type="EC" id="2.7.1.-" evidence="11"/>
<comment type="pathway">
    <text evidence="2">Carbohydrate metabolism; hexose metabolism.</text>
</comment>
<evidence type="ECO:0000256" key="5">
    <source>
        <dbReference type="ARBA" id="ARBA00022741"/>
    </source>
</evidence>
<dbReference type="Gene3D" id="3.40.367.20">
    <property type="match status" value="1"/>
</dbReference>
<proteinExistence type="inferred from homology"/>
<dbReference type="Pfam" id="PF03727">
    <property type="entry name" value="Hexokinase_2"/>
    <property type="match status" value="1"/>
</dbReference>
<evidence type="ECO:0000256" key="7">
    <source>
        <dbReference type="ARBA" id="ARBA00022840"/>
    </source>
</evidence>
<comment type="catalytic activity">
    <reaction evidence="9">
        <text>a D-hexose + ATP = a D-hexose 6-phosphate + ADP + H(+)</text>
        <dbReference type="Rhea" id="RHEA:22740"/>
        <dbReference type="ChEBI" id="CHEBI:4194"/>
        <dbReference type="ChEBI" id="CHEBI:15378"/>
        <dbReference type="ChEBI" id="CHEBI:30616"/>
        <dbReference type="ChEBI" id="CHEBI:229467"/>
        <dbReference type="ChEBI" id="CHEBI:456216"/>
        <dbReference type="EC" id="2.7.1.1"/>
    </reaction>
    <physiologicalReaction direction="left-to-right" evidence="9">
        <dbReference type="Rhea" id="RHEA:22741"/>
    </physiologicalReaction>
</comment>
<evidence type="ECO:0000256" key="6">
    <source>
        <dbReference type="ARBA" id="ARBA00022777"/>
    </source>
</evidence>
<evidence type="ECO:0000259" key="12">
    <source>
        <dbReference type="Pfam" id="PF00349"/>
    </source>
</evidence>
<feature type="domain" description="Hexokinase N-terminal" evidence="12">
    <location>
        <begin position="10"/>
        <end position="207"/>
    </location>
</feature>
<dbReference type="InterPro" id="IPR019807">
    <property type="entry name" value="Hexokinase_BS"/>
</dbReference>
<keyword evidence="4 11" id="KW-0808">Transferase</keyword>
<comment type="caution">
    <text evidence="14">The sequence shown here is derived from an EMBL/GenBank/DDBJ whole genome shotgun (WGS) entry which is preliminary data.</text>
</comment>
<dbReference type="Pfam" id="PF00349">
    <property type="entry name" value="Hexokinase_1"/>
    <property type="match status" value="1"/>
</dbReference>
<evidence type="ECO:0000256" key="9">
    <source>
        <dbReference type="ARBA" id="ARBA00044613"/>
    </source>
</evidence>
<organism evidence="14 15">
    <name type="scientific">Basidiobolus ranarum</name>
    <dbReference type="NCBI Taxonomy" id="34480"/>
    <lineage>
        <taxon>Eukaryota</taxon>
        <taxon>Fungi</taxon>
        <taxon>Fungi incertae sedis</taxon>
        <taxon>Zoopagomycota</taxon>
        <taxon>Entomophthoromycotina</taxon>
        <taxon>Basidiobolomycetes</taxon>
        <taxon>Basidiobolales</taxon>
        <taxon>Basidiobolaceae</taxon>
        <taxon>Basidiobolus</taxon>
    </lineage>
</organism>
<comment type="catalytic activity">
    <reaction evidence="10">
        <text>D-fructose + ATP = D-fructose 6-phosphate + ADP + H(+)</text>
        <dbReference type="Rhea" id="RHEA:16125"/>
        <dbReference type="ChEBI" id="CHEBI:15378"/>
        <dbReference type="ChEBI" id="CHEBI:30616"/>
        <dbReference type="ChEBI" id="CHEBI:37721"/>
        <dbReference type="ChEBI" id="CHEBI:61527"/>
        <dbReference type="ChEBI" id="CHEBI:456216"/>
        <dbReference type="EC" id="2.7.1.1"/>
    </reaction>
    <physiologicalReaction direction="left-to-right" evidence="10">
        <dbReference type="Rhea" id="RHEA:16126"/>
    </physiologicalReaction>
</comment>
<evidence type="ECO:0000259" key="13">
    <source>
        <dbReference type="Pfam" id="PF03727"/>
    </source>
</evidence>
<keyword evidence="7 11" id="KW-0067">ATP-binding</keyword>
<dbReference type="Gene3D" id="3.30.420.40">
    <property type="match status" value="1"/>
</dbReference>
<dbReference type="PANTHER" id="PTHR19443:SF16">
    <property type="entry name" value="HEXOKINASE TYPE 1-RELATED"/>
    <property type="match status" value="1"/>
</dbReference>
<reference evidence="14 15" key="1">
    <citation type="submission" date="2023-04" db="EMBL/GenBank/DDBJ databases">
        <title>Genome of Basidiobolus ranarum AG-B5.</title>
        <authorList>
            <person name="Stajich J.E."/>
            <person name="Carter-House D."/>
            <person name="Gryganskyi A."/>
        </authorList>
    </citation>
    <scope>NUCLEOTIDE SEQUENCE [LARGE SCALE GENOMIC DNA]</scope>
    <source>
        <strain evidence="14 15">AG-B5</strain>
    </source>
</reference>
<evidence type="ECO:0000256" key="11">
    <source>
        <dbReference type="RuleBase" id="RU362007"/>
    </source>
</evidence>
<dbReference type="PROSITE" id="PS51748">
    <property type="entry name" value="HEXOKINASE_2"/>
    <property type="match status" value="1"/>
</dbReference>
<dbReference type="SUPFAM" id="SSF53067">
    <property type="entry name" value="Actin-like ATPase domain"/>
    <property type="match status" value="2"/>
</dbReference>
<dbReference type="InterPro" id="IPR022673">
    <property type="entry name" value="Hexokinase_C"/>
</dbReference>
<evidence type="ECO:0000313" key="14">
    <source>
        <dbReference type="EMBL" id="KAK9674625.1"/>
    </source>
</evidence>
<sequence length="256" mass="28084">MMNEKQTTALRELESQFNLPENKLREIVDSFIQAMKEGLEADGRNLAMIPTYVTGRPTGQETGSYLALDLGGTNFRVCQVDLKGNGEFTIAQHKYALSHEHKTGDGKLLFDFLAECVDDFITQRPEAESLRQAAIVPLGFTFSFPINQTAINRGKLLHWTKSFTATNVIGFDVAQLLQDALNRIHLSNIKVAALVNDTVGTLLAAGYAEPSTTCGVIFGTGTNTAYLERIDDIPKWKGTKEGAEMVVNMEAIPPSV</sequence>
<accession>A0ABR2VKT0</accession>
<keyword evidence="8 11" id="KW-0324">Glycolysis</keyword>
<dbReference type="PRINTS" id="PR00475">
    <property type="entry name" value="HEXOKINASE"/>
</dbReference>
<keyword evidence="5 11" id="KW-0547">Nucleotide-binding</keyword>
<dbReference type="InterPro" id="IPR022672">
    <property type="entry name" value="Hexokinase_N"/>
</dbReference>